<name>X0ZGR9_9ZZZZ</name>
<accession>X0ZGR9</accession>
<dbReference type="AlphaFoldDB" id="X0ZGR9"/>
<organism evidence="1">
    <name type="scientific">marine sediment metagenome</name>
    <dbReference type="NCBI Taxonomy" id="412755"/>
    <lineage>
        <taxon>unclassified sequences</taxon>
        <taxon>metagenomes</taxon>
        <taxon>ecological metagenomes</taxon>
    </lineage>
</organism>
<sequence length="176" mass="21235">GVLFRKFFQCQIQPHIIWSITEWESEKAHHDAAQSILQTRRDDRFASIAFGPEPYFEIFCDEDEKLRIGRFAEDYEYIVVIRCLINEKVKDKYLEIRNKRIEEFKEQIKWLSVYHNTYNMNEFIAIMGFLNGDEYNNIKKPNDLFLEEYLFTGLRNPLGMSYIANYNQFICKLIKF</sequence>
<evidence type="ECO:0008006" key="2">
    <source>
        <dbReference type="Google" id="ProtNLM"/>
    </source>
</evidence>
<feature type="non-terminal residue" evidence="1">
    <location>
        <position position="1"/>
    </location>
</feature>
<reference evidence="1" key="1">
    <citation type="journal article" date="2014" name="Front. Microbiol.">
        <title>High frequency of phylogenetically diverse reductive dehalogenase-homologous genes in deep subseafloor sedimentary metagenomes.</title>
        <authorList>
            <person name="Kawai M."/>
            <person name="Futagami T."/>
            <person name="Toyoda A."/>
            <person name="Takaki Y."/>
            <person name="Nishi S."/>
            <person name="Hori S."/>
            <person name="Arai W."/>
            <person name="Tsubouchi T."/>
            <person name="Morono Y."/>
            <person name="Uchiyama I."/>
            <person name="Ito T."/>
            <person name="Fujiyama A."/>
            <person name="Inagaki F."/>
            <person name="Takami H."/>
        </authorList>
    </citation>
    <scope>NUCLEOTIDE SEQUENCE</scope>
    <source>
        <strain evidence="1">Expedition CK06-06</strain>
    </source>
</reference>
<protein>
    <recommendedName>
        <fullName evidence="2">ABM domain-containing protein</fullName>
    </recommendedName>
</protein>
<proteinExistence type="predicted"/>
<evidence type="ECO:0000313" key="1">
    <source>
        <dbReference type="EMBL" id="GAG59538.1"/>
    </source>
</evidence>
<gene>
    <name evidence="1" type="ORF">S01H4_11990</name>
</gene>
<dbReference type="EMBL" id="BART01004992">
    <property type="protein sequence ID" value="GAG59538.1"/>
    <property type="molecule type" value="Genomic_DNA"/>
</dbReference>
<comment type="caution">
    <text evidence="1">The sequence shown here is derived from an EMBL/GenBank/DDBJ whole genome shotgun (WGS) entry which is preliminary data.</text>
</comment>